<reference evidence="1" key="1">
    <citation type="submission" date="2023-03" db="EMBL/GenBank/DDBJ databases">
        <title>Massive genome expansion in bonnet fungi (Mycena s.s.) driven by repeated elements and novel gene families across ecological guilds.</title>
        <authorList>
            <consortium name="Lawrence Berkeley National Laboratory"/>
            <person name="Harder C.B."/>
            <person name="Miyauchi S."/>
            <person name="Viragh M."/>
            <person name="Kuo A."/>
            <person name="Thoen E."/>
            <person name="Andreopoulos B."/>
            <person name="Lu D."/>
            <person name="Skrede I."/>
            <person name="Drula E."/>
            <person name="Henrissat B."/>
            <person name="Morin E."/>
            <person name="Kohler A."/>
            <person name="Barry K."/>
            <person name="LaButti K."/>
            <person name="Morin E."/>
            <person name="Salamov A."/>
            <person name="Lipzen A."/>
            <person name="Mereny Z."/>
            <person name="Hegedus B."/>
            <person name="Baldrian P."/>
            <person name="Stursova M."/>
            <person name="Weitz H."/>
            <person name="Taylor A."/>
            <person name="Grigoriev I.V."/>
            <person name="Nagy L.G."/>
            <person name="Martin F."/>
            <person name="Kauserud H."/>
        </authorList>
    </citation>
    <scope>NUCLEOTIDE SEQUENCE</scope>
    <source>
        <strain evidence="1">9284</strain>
    </source>
</reference>
<dbReference type="EMBL" id="JARKIF010000191">
    <property type="protein sequence ID" value="KAJ7602928.1"/>
    <property type="molecule type" value="Genomic_DNA"/>
</dbReference>
<dbReference type="AlphaFoldDB" id="A0AAD7F7L5"/>
<protein>
    <submittedName>
        <fullName evidence="1">Uncharacterized protein</fullName>
    </submittedName>
</protein>
<evidence type="ECO:0000313" key="1">
    <source>
        <dbReference type="EMBL" id="KAJ7602928.1"/>
    </source>
</evidence>
<accession>A0AAD7F7L5</accession>
<name>A0AAD7F7L5_9AGAR</name>
<sequence>MPYGNVPWVLPPVAFLGSATFTDTSSDTKPLFETMVAIPGEKLPIEFNIPAHPSSWKCKMCKAGKKYQDAVDKGSGQGKNLLYGAACTACGVKSKMEEGVGSSVGGVLKSEFDMSWGKWYKPACDRHRGLGLKAKYQVYRVDDDDEGEEDEE</sequence>
<keyword evidence="2" id="KW-1185">Reference proteome</keyword>
<comment type="caution">
    <text evidence="1">The sequence shown here is derived from an EMBL/GenBank/DDBJ whole genome shotgun (WGS) entry which is preliminary data.</text>
</comment>
<dbReference type="Proteomes" id="UP001221142">
    <property type="component" value="Unassembled WGS sequence"/>
</dbReference>
<organism evidence="1 2">
    <name type="scientific">Roridomyces roridus</name>
    <dbReference type="NCBI Taxonomy" id="1738132"/>
    <lineage>
        <taxon>Eukaryota</taxon>
        <taxon>Fungi</taxon>
        <taxon>Dikarya</taxon>
        <taxon>Basidiomycota</taxon>
        <taxon>Agaricomycotina</taxon>
        <taxon>Agaricomycetes</taxon>
        <taxon>Agaricomycetidae</taxon>
        <taxon>Agaricales</taxon>
        <taxon>Marasmiineae</taxon>
        <taxon>Mycenaceae</taxon>
        <taxon>Roridomyces</taxon>
    </lineage>
</organism>
<gene>
    <name evidence="1" type="ORF">FB45DRAFT_882732</name>
</gene>
<evidence type="ECO:0000313" key="2">
    <source>
        <dbReference type="Proteomes" id="UP001221142"/>
    </source>
</evidence>
<proteinExistence type="predicted"/>